<dbReference type="PANTHER" id="PTHR15746">
    <property type="entry name" value="RAB11-RELATED"/>
    <property type="match status" value="1"/>
</dbReference>
<organism evidence="3">
    <name type="scientific">Cyprideis torosa</name>
    <dbReference type="NCBI Taxonomy" id="163714"/>
    <lineage>
        <taxon>Eukaryota</taxon>
        <taxon>Metazoa</taxon>
        <taxon>Ecdysozoa</taxon>
        <taxon>Arthropoda</taxon>
        <taxon>Crustacea</taxon>
        <taxon>Oligostraca</taxon>
        <taxon>Ostracoda</taxon>
        <taxon>Podocopa</taxon>
        <taxon>Podocopida</taxon>
        <taxon>Cytherocopina</taxon>
        <taxon>Cytheroidea</taxon>
        <taxon>Cytherideidae</taxon>
        <taxon>Cyprideis</taxon>
    </lineage>
</organism>
<gene>
    <name evidence="3" type="ORF">CTOB1V02_LOCUS13555</name>
</gene>
<dbReference type="GO" id="GO:0031267">
    <property type="term" value="F:small GTPase binding"/>
    <property type="evidence" value="ECO:0007669"/>
    <property type="project" value="InterPro"/>
</dbReference>
<sequence>MQIRGPYEGGIAGGNWYGQQRSRHPLEVQQRFGSMSRDDLIERILRLEGEVTEAREKTADLGTYLDSLLLRIMETKPEILQVDWSKRKVQKA</sequence>
<dbReference type="Pfam" id="PF09457">
    <property type="entry name" value="RBD-FIP"/>
    <property type="match status" value="1"/>
</dbReference>
<evidence type="ECO:0000256" key="1">
    <source>
        <dbReference type="ARBA" id="ARBA00022448"/>
    </source>
</evidence>
<reference evidence="3" key="1">
    <citation type="submission" date="2020-11" db="EMBL/GenBank/DDBJ databases">
        <authorList>
            <person name="Tran Van P."/>
        </authorList>
    </citation>
    <scope>NUCLEOTIDE SEQUENCE</scope>
</reference>
<dbReference type="EMBL" id="OB674437">
    <property type="protein sequence ID" value="CAD7235740.1"/>
    <property type="molecule type" value="Genomic_DNA"/>
</dbReference>
<dbReference type="InterPro" id="IPR037245">
    <property type="entry name" value="FIP-RBD_C_sf"/>
</dbReference>
<proteinExistence type="predicted"/>
<dbReference type="PROSITE" id="PS51511">
    <property type="entry name" value="FIP_RBD"/>
    <property type="match status" value="1"/>
</dbReference>
<keyword evidence="2" id="KW-0597">Phosphoprotein</keyword>
<dbReference type="InterPro" id="IPR037789">
    <property type="entry name" value="FIP_classI"/>
</dbReference>
<keyword evidence="1" id="KW-0813">Transport</keyword>
<protein>
    <submittedName>
        <fullName evidence="3">Uncharacterized protein</fullName>
    </submittedName>
</protein>
<dbReference type="OrthoDB" id="8956628at2759"/>
<dbReference type="GO" id="GO:0045055">
    <property type="term" value="P:regulated exocytosis"/>
    <property type="evidence" value="ECO:0007669"/>
    <property type="project" value="TreeGrafter"/>
</dbReference>
<dbReference type="AlphaFoldDB" id="A0A7R8WV59"/>
<evidence type="ECO:0000313" key="3">
    <source>
        <dbReference type="EMBL" id="CAD7235740.1"/>
    </source>
</evidence>
<dbReference type="PANTHER" id="PTHR15746:SF23">
    <property type="entry name" value="RAB11 INTERACTING PROTEIN, ISOFORM A"/>
    <property type="match status" value="1"/>
</dbReference>
<dbReference type="InterPro" id="IPR019018">
    <property type="entry name" value="Rab-bd_FIP-RBD"/>
</dbReference>
<name>A0A7R8WV59_9CRUS</name>
<evidence type="ECO:0000256" key="2">
    <source>
        <dbReference type="ARBA" id="ARBA00022553"/>
    </source>
</evidence>
<accession>A0A7R8WV59</accession>
<dbReference type="SUPFAM" id="SSF144270">
    <property type="entry name" value="Eferin C-derminal domain-like"/>
    <property type="match status" value="1"/>
</dbReference>
<dbReference type="Gene3D" id="1.20.5.2440">
    <property type="match status" value="1"/>
</dbReference>